<evidence type="ECO:0000313" key="2">
    <source>
        <dbReference type="Proteomes" id="UP001595791"/>
    </source>
</evidence>
<dbReference type="Proteomes" id="UP001595791">
    <property type="component" value="Unassembled WGS sequence"/>
</dbReference>
<gene>
    <name evidence="1" type="ORF">ACFOW7_11955</name>
</gene>
<dbReference type="RefSeq" id="WP_378164484.1">
    <property type="nucleotide sequence ID" value="NZ_JBHSBU010000001.1"/>
</dbReference>
<name>A0ABV8MQX3_9NEIS</name>
<reference evidence="2" key="1">
    <citation type="journal article" date="2019" name="Int. J. Syst. Evol. Microbiol.">
        <title>The Global Catalogue of Microorganisms (GCM) 10K type strain sequencing project: providing services to taxonomists for standard genome sequencing and annotation.</title>
        <authorList>
            <consortium name="The Broad Institute Genomics Platform"/>
            <consortium name="The Broad Institute Genome Sequencing Center for Infectious Disease"/>
            <person name="Wu L."/>
            <person name="Ma J."/>
        </authorList>
    </citation>
    <scope>NUCLEOTIDE SEQUENCE [LARGE SCALE GENOMIC DNA]</scope>
    <source>
        <strain evidence="2">LMG 29894</strain>
    </source>
</reference>
<organism evidence="1 2">
    <name type="scientific">Chitinimonas lacunae</name>
    <dbReference type="NCBI Taxonomy" id="1963018"/>
    <lineage>
        <taxon>Bacteria</taxon>
        <taxon>Pseudomonadati</taxon>
        <taxon>Pseudomonadota</taxon>
        <taxon>Betaproteobacteria</taxon>
        <taxon>Neisseriales</taxon>
        <taxon>Chitinibacteraceae</taxon>
        <taxon>Chitinimonas</taxon>
    </lineage>
</organism>
<proteinExistence type="predicted"/>
<dbReference type="EMBL" id="JBHSBU010000001">
    <property type="protein sequence ID" value="MFC4160062.1"/>
    <property type="molecule type" value="Genomic_DNA"/>
</dbReference>
<comment type="caution">
    <text evidence="1">The sequence shown here is derived from an EMBL/GenBank/DDBJ whole genome shotgun (WGS) entry which is preliminary data.</text>
</comment>
<evidence type="ECO:0000313" key="1">
    <source>
        <dbReference type="EMBL" id="MFC4160062.1"/>
    </source>
</evidence>
<keyword evidence="2" id="KW-1185">Reference proteome</keyword>
<sequence>MDDLRYQGFNFDRGIERIVPADDLPPGGLPSGSELPPAELPTQARLDQLLAMPRLDDLLDAVLRPEFNQREILAPARFRQVLEGTVSTLRQLADSEPHLARPLSRAARQLQEEAALRDLLQMYRSALYQG</sequence>
<dbReference type="Pfam" id="PF09474">
    <property type="entry name" value="Type_III_YscX"/>
    <property type="match status" value="1"/>
</dbReference>
<dbReference type="InterPro" id="IPR012672">
    <property type="entry name" value="T3SS_YscX"/>
</dbReference>
<protein>
    <submittedName>
        <fullName evidence="1">Uncharacterized protein</fullName>
    </submittedName>
</protein>
<accession>A0ABV8MQX3</accession>